<dbReference type="EMBL" id="CAJNOU010009698">
    <property type="protein sequence ID" value="CAF1548399.1"/>
    <property type="molecule type" value="Genomic_DNA"/>
</dbReference>
<accession>A0A815SF07</accession>
<dbReference type="AlphaFoldDB" id="A0A815SF07"/>
<evidence type="ECO:0000313" key="2">
    <source>
        <dbReference type="EMBL" id="CAF1548399.1"/>
    </source>
</evidence>
<feature type="non-terminal residue" evidence="1">
    <location>
        <position position="35"/>
    </location>
</feature>
<sequence>MAELKIAKSIESTMTLNDSTVIPMFGFGIAPIENN</sequence>
<dbReference type="EMBL" id="CAJNOO010009111">
    <property type="protein sequence ID" value="CAF1489321.1"/>
    <property type="molecule type" value="Genomic_DNA"/>
</dbReference>
<proteinExistence type="predicted"/>
<reference evidence="1" key="1">
    <citation type="submission" date="2021-02" db="EMBL/GenBank/DDBJ databases">
        <authorList>
            <person name="Nowell W R."/>
        </authorList>
    </citation>
    <scope>NUCLEOTIDE SEQUENCE</scope>
</reference>
<evidence type="ECO:0000313" key="1">
    <source>
        <dbReference type="EMBL" id="CAF1489321.1"/>
    </source>
</evidence>
<gene>
    <name evidence="1" type="ORF">RFH988_LOCUS38334</name>
    <name evidence="2" type="ORF">SEV965_LOCUS38554</name>
</gene>
<name>A0A815SF07_9BILA</name>
<dbReference type="OrthoDB" id="10477555at2759"/>
<comment type="caution">
    <text evidence="1">The sequence shown here is derived from an EMBL/GenBank/DDBJ whole genome shotgun (WGS) entry which is preliminary data.</text>
</comment>
<dbReference type="Proteomes" id="UP000663882">
    <property type="component" value="Unassembled WGS sequence"/>
</dbReference>
<protein>
    <submittedName>
        <fullName evidence="1">Uncharacterized protein</fullName>
    </submittedName>
</protein>
<dbReference type="Proteomes" id="UP000663889">
    <property type="component" value="Unassembled WGS sequence"/>
</dbReference>
<organism evidence="1 3">
    <name type="scientific">Rotaria sordida</name>
    <dbReference type="NCBI Taxonomy" id="392033"/>
    <lineage>
        <taxon>Eukaryota</taxon>
        <taxon>Metazoa</taxon>
        <taxon>Spiralia</taxon>
        <taxon>Gnathifera</taxon>
        <taxon>Rotifera</taxon>
        <taxon>Eurotatoria</taxon>
        <taxon>Bdelloidea</taxon>
        <taxon>Philodinida</taxon>
        <taxon>Philodinidae</taxon>
        <taxon>Rotaria</taxon>
    </lineage>
</organism>
<evidence type="ECO:0000313" key="3">
    <source>
        <dbReference type="Proteomes" id="UP000663882"/>
    </source>
</evidence>